<protein>
    <submittedName>
        <fullName evidence="2">Uncharacterized protein</fullName>
    </submittedName>
</protein>
<evidence type="ECO:0000256" key="1">
    <source>
        <dbReference type="SAM" id="MobiDB-lite"/>
    </source>
</evidence>
<evidence type="ECO:0000313" key="3">
    <source>
        <dbReference type="Proteomes" id="UP001605036"/>
    </source>
</evidence>
<feature type="compositionally biased region" description="Polar residues" evidence="1">
    <location>
        <begin position="91"/>
        <end position="103"/>
    </location>
</feature>
<organism evidence="2 3">
    <name type="scientific">Riccia fluitans</name>
    <dbReference type="NCBI Taxonomy" id="41844"/>
    <lineage>
        <taxon>Eukaryota</taxon>
        <taxon>Viridiplantae</taxon>
        <taxon>Streptophyta</taxon>
        <taxon>Embryophyta</taxon>
        <taxon>Marchantiophyta</taxon>
        <taxon>Marchantiopsida</taxon>
        <taxon>Marchantiidae</taxon>
        <taxon>Marchantiales</taxon>
        <taxon>Ricciaceae</taxon>
        <taxon>Riccia</taxon>
    </lineage>
</organism>
<reference evidence="2 3" key="1">
    <citation type="submission" date="2024-09" db="EMBL/GenBank/DDBJ databases">
        <title>Chromosome-scale assembly of Riccia fluitans.</title>
        <authorList>
            <person name="Paukszto L."/>
            <person name="Sawicki J."/>
            <person name="Karawczyk K."/>
            <person name="Piernik-Szablinska J."/>
            <person name="Szczecinska M."/>
            <person name="Mazdziarz M."/>
        </authorList>
    </citation>
    <scope>NUCLEOTIDE SEQUENCE [LARGE SCALE GENOMIC DNA]</scope>
    <source>
        <strain evidence="2">Rf_01</strain>
        <tissue evidence="2">Aerial parts of the thallus</tissue>
    </source>
</reference>
<accession>A0ABD1Z6N8</accession>
<gene>
    <name evidence="2" type="ORF">R1flu_009574</name>
</gene>
<comment type="caution">
    <text evidence="2">The sequence shown here is derived from an EMBL/GenBank/DDBJ whole genome shotgun (WGS) entry which is preliminary data.</text>
</comment>
<dbReference type="Proteomes" id="UP001605036">
    <property type="component" value="Unassembled WGS sequence"/>
</dbReference>
<name>A0ABD1Z6N8_9MARC</name>
<dbReference type="AlphaFoldDB" id="A0ABD1Z6N8"/>
<evidence type="ECO:0000313" key="2">
    <source>
        <dbReference type="EMBL" id="KAL2641987.1"/>
    </source>
</evidence>
<sequence length="114" mass="12701">MKIALRISPGKSRRLNSSLIRGSAPRTRLRGTKDEAYGKYFPHHALRAKVGKEHKAAIGHPIADRKLQIELSPKPNHSEYLATLQNSAKTRNATVEASGQTQIVLDPRKTPRSR</sequence>
<proteinExistence type="predicted"/>
<keyword evidence="3" id="KW-1185">Reference proteome</keyword>
<dbReference type="EMBL" id="JBHFFA010000002">
    <property type="protein sequence ID" value="KAL2641987.1"/>
    <property type="molecule type" value="Genomic_DNA"/>
</dbReference>
<feature type="region of interest" description="Disordered" evidence="1">
    <location>
        <begin position="91"/>
        <end position="114"/>
    </location>
</feature>